<dbReference type="Proteomes" id="UP000287651">
    <property type="component" value="Unassembled WGS sequence"/>
</dbReference>
<comment type="caution">
    <text evidence="2">The sequence shown here is derived from an EMBL/GenBank/DDBJ whole genome shotgun (WGS) entry which is preliminary data.</text>
</comment>
<sequence length="73" mass="7963">MGSRAAIGAYFQAQEEQGDRRHEKSHVRGNGMRATWGGSRGKRNGRLQKIDVNGDGPARGGKEGQARISTQRL</sequence>
<accession>A0A426YB97</accession>
<dbReference type="AlphaFoldDB" id="A0A426YB97"/>
<proteinExistence type="predicted"/>
<evidence type="ECO:0000313" key="2">
    <source>
        <dbReference type="EMBL" id="RRT49005.1"/>
    </source>
</evidence>
<evidence type="ECO:0000256" key="1">
    <source>
        <dbReference type="SAM" id="MobiDB-lite"/>
    </source>
</evidence>
<organism evidence="2 3">
    <name type="scientific">Ensete ventricosum</name>
    <name type="common">Abyssinian banana</name>
    <name type="synonym">Musa ensete</name>
    <dbReference type="NCBI Taxonomy" id="4639"/>
    <lineage>
        <taxon>Eukaryota</taxon>
        <taxon>Viridiplantae</taxon>
        <taxon>Streptophyta</taxon>
        <taxon>Embryophyta</taxon>
        <taxon>Tracheophyta</taxon>
        <taxon>Spermatophyta</taxon>
        <taxon>Magnoliopsida</taxon>
        <taxon>Liliopsida</taxon>
        <taxon>Zingiberales</taxon>
        <taxon>Musaceae</taxon>
        <taxon>Ensete</taxon>
    </lineage>
</organism>
<gene>
    <name evidence="2" type="ORF">B296_00043850</name>
</gene>
<name>A0A426YB97_ENSVE</name>
<protein>
    <submittedName>
        <fullName evidence="2">Uncharacterized protein</fullName>
    </submittedName>
</protein>
<reference evidence="2 3" key="1">
    <citation type="journal article" date="2014" name="Agronomy (Basel)">
        <title>A Draft Genome Sequence for Ensete ventricosum, the Drought-Tolerant Tree Against Hunger.</title>
        <authorList>
            <person name="Harrison J."/>
            <person name="Moore K.A."/>
            <person name="Paszkiewicz K."/>
            <person name="Jones T."/>
            <person name="Grant M."/>
            <person name="Ambacheew D."/>
            <person name="Muzemil S."/>
            <person name="Studholme D.J."/>
        </authorList>
    </citation>
    <scope>NUCLEOTIDE SEQUENCE [LARGE SCALE GENOMIC DNA]</scope>
</reference>
<dbReference type="EMBL" id="AMZH03013597">
    <property type="protein sequence ID" value="RRT49005.1"/>
    <property type="molecule type" value="Genomic_DNA"/>
</dbReference>
<evidence type="ECO:0000313" key="3">
    <source>
        <dbReference type="Proteomes" id="UP000287651"/>
    </source>
</evidence>
<feature type="region of interest" description="Disordered" evidence="1">
    <location>
        <begin position="1"/>
        <end position="73"/>
    </location>
</feature>